<evidence type="ECO:0000313" key="1">
    <source>
        <dbReference type="EMBL" id="XCM34661.1"/>
    </source>
</evidence>
<sequence length="133" mass="15356">MRDDTETLVMFAQLLETQPPILPPDRAKFQELAAELADIPETEANRAADIIIEWLEQFPQEQEIFVKELAKNRQELGELAEPEPNKMQYIIPNFQIIEEKETMILPPGREEKVSLLAYVRQKLAECVIVLPLN</sequence>
<name>A0AAU8J906_9CYAN</name>
<dbReference type="EMBL" id="CP159837">
    <property type="protein sequence ID" value="XCM34661.1"/>
    <property type="molecule type" value="Genomic_DNA"/>
</dbReference>
<protein>
    <submittedName>
        <fullName evidence="1">Uncharacterized protein</fullName>
    </submittedName>
</protein>
<proteinExistence type="predicted"/>
<reference evidence="1" key="1">
    <citation type="submission" date="2024-07" db="EMBL/GenBank/DDBJ databases">
        <authorList>
            <person name="Kim Y.J."/>
            <person name="Jeong J.Y."/>
        </authorList>
    </citation>
    <scope>NUCLEOTIDE SEQUENCE</scope>
    <source>
        <strain evidence="1">GIHE-MW2</strain>
    </source>
</reference>
<dbReference type="AlphaFoldDB" id="A0AAU8J906"/>
<accession>A0AAU8J906</accession>
<gene>
    <name evidence="1" type="ORF">ABWT76_003278</name>
</gene>
<organism evidence="1">
    <name type="scientific">Planktothricoides raciborskii GIHE-MW2</name>
    <dbReference type="NCBI Taxonomy" id="2792601"/>
    <lineage>
        <taxon>Bacteria</taxon>
        <taxon>Bacillati</taxon>
        <taxon>Cyanobacteriota</taxon>
        <taxon>Cyanophyceae</taxon>
        <taxon>Oscillatoriophycideae</taxon>
        <taxon>Oscillatoriales</taxon>
        <taxon>Oscillatoriaceae</taxon>
        <taxon>Planktothricoides</taxon>
    </lineage>
</organism>
<dbReference type="RefSeq" id="WP_054469130.1">
    <property type="nucleotide sequence ID" value="NZ_CP159837.1"/>
</dbReference>